<organism evidence="3 4">
    <name type="scientific">Allosphingosinicella flava</name>
    <dbReference type="NCBI Taxonomy" id="2771430"/>
    <lineage>
        <taxon>Bacteria</taxon>
        <taxon>Pseudomonadati</taxon>
        <taxon>Pseudomonadota</taxon>
        <taxon>Alphaproteobacteria</taxon>
        <taxon>Sphingomonadales</taxon>
        <taxon>Sphingomonadaceae</taxon>
        <taxon>Allosphingosinicella</taxon>
    </lineage>
</organism>
<dbReference type="PANTHER" id="PTHR46825:SF9">
    <property type="entry name" value="BETA-LACTAMASE-RELATED DOMAIN-CONTAINING PROTEIN"/>
    <property type="match status" value="1"/>
</dbReference>
<dbReference type="PANTHER" id="PTHR46825">
    <property type="entry name" value="D-ALANYL-D-ALANINE-CARBOXYPEPTIDASE/ENDOPEPTIDASE AMPH"/>
    <property type="match status" value="1"/>
</dbReference>
<feature type="compositionally biased region" description="Basic and acidic residues" evidence="1">
    <location>
        <begin position="9"/>
        <end position="21"/>
    </location>
</feature>
<sequence>MGAAALKQSSRDTGLRDRIRRQLGDGGTAAMQLRKLADEGRLSGVVAVALDDEMLFGGAYGMADRVKNVHNKLDTRFNVASVSKMLTATAVARLAEQKRISFEDSVTQHLTDLPAEFAPILVHHVLSHRSGLGDYFNSPLWSAKLRRGGTTVSSYMEAVRQDRPAFTPGSAYAYSNNGFVLLGALIEKVTGTDYFTAVEDLVYKPAGMHHTEHRLDTEVRPNDAVSYTTGCFRRPPSVCTPGPAEAFSIGIRGTPAAGAYSTAGDLIKFAHSFRSGKVVGRPMLQTMKSWHVDNLPPGAPTQGYGYGLGLLRVGGHELFGHNGGTPGAGAQIDMLDDPGLTIVVLTNIDAVQREVSGLVRNALLTEV</sequence>
<keyword evidence="4" id="KW-1185">Reference proteome</keyword>
<dbReference type="Gene3D" id="3.40.710.10">
    <property type="entry name" value="DD-peptidase/beta-lactamase superfamily"/>
    <property type="match status" value="1"/>
</dbReference>
<dbReference type="InterPro" id="IPR012338">
    <property type="entry name" value="Beta-lactam/transpept-like"/>
</dbReference>
<feature type="region of interest" description="Disordered" evidence="1">
    <location>
        <begin position="1"/>
        <end position="21"/>
    </location>
</feature>
<evidence type="ECO:0000313" key="3">
    <source>
        <dbReference type="EMBL" id="QPQ55843.1"/>
    </source>
</evidence>
<evidence type="ECO:0000259" key="2">
    <source>
        <dbReference type="Pfam" id="PF00144"/>
    </source>
</evidence>
<gene>
    <name evidence="3" type="ORF">IC614_04450</name>
</gene>
<dbReference type="RefSeq" id="WP_200972679.1">
    <property type="nucleotide sequence ID" value="NZ_CP065592.1"/>
</dbReference>
<reference evidence="3 4" key="1">
    <citation type="submission" date="2020-11" db="EMBL/GenBank/DDBJ databases">
        <title>Genome seq and assembly of Sphingosinicella sp.</title>
        <authorList>
            <person name="Chhetri G."/>
        </authorList>
    </citation>
    <scope>NUCLEOTIDE SEQUENCE [LARGE SCALE GENOMIC DNA]</scope>
    <source>
        <strain evidence="3 4">UDD2</strain>
    </source>
</reference>
<evidence type="ECO:0000313" key="4">
    <source>
        <dbReference type="Proteomes" id="UP000594873"/>
    </source>
</evidence>
<dbReference type="AlphaFoldDB" id="A0A7T2GL23"/>
<dbReference type="KEGG" id="sflv:IC614_04450"/>
<accession>A0A7T2GL23</accession>
<feature type="domain" description="Beta-lactamase-related" evidence="2">
    <location>
        <begin position="37"/>
        <end position="351"/>
    </location>
</feature>
<evidence type="ECO:0000256" key="1">
    <source>
        <dbReference type="SAM" id="MobiDB-lite"/>
    </source>
</evidence>
<dbReference type="Proteomes" id="UP000594873">
    <property type="component" value="Chromosome"/>
</dbReference>
<name>A0A7T2GL23_9SPHN</name>
<proteinExistence type="predicted"/>
<protein>
    <submittedName>
        <fullName evidence="3">Beta-lactamase family protein</fullName>
    </submittedName>
</protein>
<dbReference type="InterPro" id="IPR050491">
    <property type="entry name" value="AmpC-like"/>
</dbReference>
<dbReference type="Pfam" id="PF00144">
    <property type="entry name" value="Beta-lactamase"/>
    <property type="match status" value="1"/>
</dbReference>
<dbReference type="SUPFAM" id="SSF56601">
    <property type="entry name" value="beta-lactamase/transpeptidase-like"/>
    <property type="match status" value="1"/>
</dbReference>
<dbReference type="InterPro" id="IPR001466">
    <property type="entry name" value="Beta-lactam-related"/>
</dbReference>
<dbReference type="EMBL" id="CP065592">
    <property type="protein sequence ID" value="QPQ55843.1"/>
    <property type="molecule type" value="Genomic_DNA"/>
</dbReference>